<evidence type="ECO:0000256" key="6">
    <source>
        <dbReference type="ARBA" id="ARBA00022989"/>
    </source>
</evidence>
<sequence length="225" mass="24956">MPITRLSLFNRIWAIMMKDGICEFRTRYAVSALLMFALISLASISMAIGAARLPEDLTAALLWILLFFCAMAGLSRVFVQEQESGTILALQIYGSGQAVLFGKLLFNTFMLLTLTVLIIPLFIVFLNIEIYHWSIFLLVLILGDIGIAAASTVTAAMVAKTQGKHALFTVMTFPILLPQFLSSISTTAKILMNVKPDVSDIMFMAAYNVVLMIASSILFDYLWYD</sequence>
<keyword evidence="6 8" id="KW-1133">Transmembrane helix</keyword>
<keyword evidence="10" id="KW-1185">Reference proteome</keyword>
<gene>
    <name evidence="9" type="ORF">SAMN04490355_106121</name>
</gene>
<dbReference type="Proteomes" id="UP000199520">
    <property type="component" value="Unassembled WGS sequence"/>
</dbReference>
<feature type="transmembrane region" description="Helical" evidence="8">
    <location>
        <begin position="130"/>
        <end position="153"/>
    </location>
</feature>
<dbReference type="GO" id="GO:0015232">
    <property type="term" value="F:heme transmembrane transporter activity"/>
    <property type="evidence" value="ECO:0007669"/>
    <property type="project" value="InterPro"/>
</dbReference>
<evidence type="ECO:0000256" key="8">
    <source>
        <dbReference type="SAM" id="Phobius"/>
    </source>
</evidence>
<feature type="transmembrane region" description="Helical" evidence="8">
    <location>
        <begin position="165"/>
        <end position="181"/>
    </location>
</feature>
<dbReference type="PANTHER" id="PTHR30070">
    <property type="entry name" value="HEME EXPORTER PROTEIN B"/>
    <property type="match status" value="1"/>
</dbReference>
<keyword evidence="5" id="KW-0201">Cytochrome c-type biogenesis</keyword>
<feature type="transmembrane region" description="Helical" evidence="8">
    <location>
        <begin position="57"/>
        <end position="79"/>
    </location>
</feature>
<dbReference type="PANTHER" id="PTHR30070:SF1">
    <property type="entry name" value="CYTOCHROME C BIOGENESIS B-RELATED"/>
    <property type="match status" value="1"/>
</dbReference>
<evidence type="ECO:0000256" key="2">
    <source>
        <dbReference type="ARBA" id="ARBA00010544"/>
    </source>
</evidence>
<reference evidence="10" key="1">
    <citation type="submission" date="2016-10" db="EMBL/GenBank/DDBJ databases">
        <authorList>
            <person name="Varghese N."/>
            <person name="Submissions S."/>
        </authorList>
    </citation>
    <scope>NUCLEOTIDE SEQUENCE [LARGE SCALE GENOMIC DNA]</scope>
    <source>
        <strain evidence="10">DSM 13327</strain>
    </source>
</reference>
<dbReference type="GO" id="GO:0017004">
    <property type="term" value="P:cytochrome complex assembly"/>
    <property type="evidence" value="ECO:0007669"/>
    <property type="project" value="UniProtKB-KW"/>
</dbReference>
<dbReference type="EMBL" id="FOTS01000061">
    <property type="protein sequence ID" value="SFM25489.1"/>
    <property type="molecule type" value="Genomic_DNA"/>
</dbReference>
<protein>
    <submittedName>
        <fullName evidence="9">Heme exporter protein B</fullName>
    </submittedName>
</protein>
<dbReference type="RefSeq" id="WP_090943138.1">
    <property type="nucleotide sequence ID" value="NZ_FOTS01000061.1"/>
</dbReference>
<keyword evidence="7 8" id="KW-0472">Membrane</keyword>
<evidence type="ECO:0000256" key="4">
    <source>
        <dbReference type="ARBA" id="ARBA00022692"/>
    </source>
</evidence>
<evidence type="ECO:0000256" key="5">
    <source>
        <dbReference type="ARBA" id="ARBA00022748"/>
    </source>
</evidence>
<dbReference type="AlphaFoldDB" id="A0A1I4PCK7"/>
<organism evidence="9 10">
    <name type="scientific">Pelosinus propionicus DSM 13327</name>
    <dbReference type="NCBI Taxonomy" id="1123291"/>
    <lineage>
        <taxon>Bacteria</taxon>
        <taxon>Bacillati</taxon>
        <taxon>Bacillota</taxon>
        <taxon>Negativicutes</taxon>
        <taxon>Selenomonadales</taxon>
        <taxon>Sporomusaceae</taxon>
        <taxon>Pelosinus</taxon>
    </lineage>
</organism>
<dbReference type="InterPro" id="IPR003544">
    <property type="entry name" value="Cyt_c_biogenesis_CcmB"/>
</dbReference>
<evidence type="ECO:0000313" key="10">
    <source>
        <dbReference type="Proteomes" id="UP000199520"/>
    </source>
</evidence>
<keyword evidence="4 8" id="KW-0812">Transmembrane</keyword>
<feature type="transmembrane region" description="Helical" evidence="8">
    <location>
        <begin position="100"/>
        <end position="124"/>
    </location>
</feature>
<comment type="similarity">
    <text evidence="2">Belongs to the CcmB/CycW/HelB family.</text>
</comment>
<proteinExistence type="inferred from homology"/>
<feature type="transmembrane region" description="Helical" evidence="8">
    <location>
        <begin position="201"/>
        <end position="224"/>
    </location>
</feature>
<dbReference type="STRING" id="1123291.SAMN04490355_106121"/>
<dbReference type="OrthoDB" id="9805059at2"/>
<evidence type="ECO:0000256" key="7">
    <source>
        <dbReference type="ARBA" id="ARBA00023136"/>
    </source>
</evidence>
<evidence type="ECO:0000256" key="1">
    <source>
        <dbReference type="ARBA" id="ARBA00004141"/>
    </source>
</evidence>
<comment type="subcellular location">
    <subcellularLocation>
        <location evidence="1">Membrane</location>
        <topology evidence="1">Multi-pass membrane protein</topology>
    </subcellularLocation>
</comment>
<dbReference type="GO" id="GO:1903607">
    <property type="term" value="P:cytochrome c biosynthetic process"/>
    <property type="evidence" value="ECO:0007669"/>
    <property type="project" value="TreeGrafter"/>
</dbReference>
<accession>A0A1I4PCK7</accession>
<name>A0A1I4PCK7_9FIRM</name>
<dbReference type="Pfam" id="PF03379">
    <property type="entry name" value="CcmB"/>
    <property type="match status" value="1"/>
</dbReference>
<dbReference type="GO" id="GO:0005886">
    <property type="term" value="C:plasma membrane"/>
    <property type="evidence" value="ECO:0007669"/>
    <property type="project" value="TreeGrafter"/>
</dbReference>
<keyword evidence="3" id="KW-0813">Transport</keyword>
<evidence type="ECO:0000256" key="3">
    <source>
        <dbReference type="ARBA" id="ARBA00022448"/>
    </source>
</evidence>
<evidence type="ECO:0000313" key="9">
    <source>
        <dbReference type="EMBL" id="SFM25489.1"/>
    </source>
</evidence>